<dbReference type="GeneID" id="25284862"/>
<comment type="caution">
    <text evidence="1">The sequence shown here is derived from an EMBL/GenBank/DDBJ whole genome shotgun (WGS) entry which is preliminary data.</text>
</comment>
<evidence type="ECO:0000313" key="2">
    <source>
        <dbReference type="Proteomes" id="UP000027920"/>
    </source>
</evidence>
<keyword evidence="2" id="KW-1185">Reference proteome</keyword>
<organism evidence="1 2">
    <name type="scientific">Exophiala aquamarina CBS 119918</name>
    <dbReference type="NCBI Taxonomy" id="1182545"/>
    <lineage>
        <taxon>Eukaryota</taxon>
        <taxon>Fungi</taxon>
        <taxon>Dikarya</taxon>
        <taxon>Ascomycota</taxon>
        <taxon>Pezizomycotina</taxon>
        <taxon>Eurotiomycetes</taxon>
        <taxon>Chaetothyriomycetidae</taxon>
        <taxon>Chaetothyriales</taxon>
        <taxon>Herpotrichiellaceae</taxon>
        <taxon>Exophiala</taxon>
    </lineage>
</organism>
<protein>
    <submittedName>
        <fullName evidence="1">Uncharacterized protein</fullName>
    </submittedName>
</protein>
<accession>A0A072P1Z7</accession>
<dbReference type="AlphaFoldDB" id="A0A072P1Z7"/>
<dbReference type="Proteomes" id="UP000027920">
    <property type="component" value="Unassembled WGS sequence"/>
</dbReference>
<dbReference type="EMBL" id="AMGV01000011">
    <property type="protein sequence ID" value="KEF54159.1"/>
    <property type="molecule type" value="Genomic_DNA"/>
</dbReference>
<dbReference type="VEuPathDB" id="FungiDB:A1O9_09954"/>
<dbReference type="RefSeq" id="XP_013256749.1">
    <property type="nucleotide sequence ID" value="XM_013401295.1"/>
</dbReference>
<dbReference type="HOGENOM" id="CLU_1421418_0_0_1"/>
<proteinExistence type="predicted"/>
<dbReference type="OrthoDB" id="5089701at2759"/>
<evidence type="ECO:0000313" key="1">
    <source>
        <dbReference type="EMBL" id="KEF54159.1"/>
    </source>
</evidence>
<reference evidence="1 2" key="1">
    <citation type="submission" date="2013-03" db="EMBL/GenBank/DDBJ databases">
        <title>The Genome Sequence of Exophiala aquamarina CBS 119918.</title>
        <authorList>
            <consortium name="The Broad Institute Genomics Platform"/>
            <person name="Cuomo C."/>
            <person name="de Hoog S."/>
            <person name="Gorbushina A."/>
            <person name="Walker B."/>
            <person name="Young S.K."/>
            <person name="Zeng Q."/>
            <person name="Gargeya S."/>
            <person name="Fitzgerald M."/>
            <person name="Haas B."/>
            <person name="Abouelleil A."/>
            <person name="Allen A.W."/>
            <person name="Alvarado L."/>
            <person name="Arachchi H.M."/>
            <person name="Berlin A.M."/>
            <person name="Chapman S.B."/>
            <person name="Gainer-Dewar J."/>
            <person name="Goldberg J."/>
            <person name="Griggs A."/>
            <person name="Gujja S."/>
            <person name="Hansen M."/>
            <person name="Howarth C."/>
            <person name="Imamovic A."/>
            <person name="Ireland A."/>
            <person name="Larimer J."/>
            <person name="McCowan C."/>
            <person name="Murphy C."/>
            <person name="Pearson M."/>
            <person name="Poon T.W."/>
            <person name="Priest M."/>
            <person name="Roberts A."/>
            <person name="Saif S."/>
            <person name="Shea T."/>
            <person name="Sisk P."/>
            <person name="Sykes S."/>
            <person name="Wortman J."/>
            <person name="Nusbaum C."/>
            <person name="Birren B."/>
        </authorList>
    </citation>
    <scope>NUCLEOTIDE SEQUENCE [LARGE SCALE GENOMIC DNA]</scope>
    <source>
        <strain evidence="1 2">CBS 119918</strain>
    </source>
</reference>
<name>A0A072P1Z7_9EURO</name>
<sequence>MATIISRDTLEVSLSRLDARVKDADSAETQDTTVGPFGIIDFRPSGTLAPAAVPSDQYQVGPKKPNAIFEDDFNASPLTEGLLSNPNDFLDWTDLLALDHENDVFLSETAFPSELLNADSQITDNGLALRAGGVQGVQIPDPGPVDRMSPSPPGSIGLTSPTIQKLLRYFRDQVIPKFSAIPDSDKSPWKS</sequence>
<gene>
    <name evidence="1" type="ORF">A1O9_09954</name>
</gene>